<dbReference type="InterPro" id="IPR001638">
    <property type="entry name" value="Solute-binding_3/MltF_N"/>
</dbReference>
<dbReference type="Proteomes" id="UP000824078">
    <property type="component" value="Unassembled WGS sequence"/>
</dbReference>
<dbReference type="SMART" id="SM00062">
    <property type="entry name" value="PBPb"/>
    <property type="match status" value="1"/>
</dbReference>
<evidence type="ECO:0000313" key="5">
    <source>
        <dbReference type="EMBL" id="HIU24308.1"/>
    </source>
</evidence>
<gene>
    <name evidence="5" type="ORF">IAD17_05250</name>
</gene>
<evidence type="ECO:0000256" key="2">
    <source>
        <dbReference type="SAM" id="MobiDB-lite"/>
    </source>
</evidence>
<name>A0A9D1L5S0_9ACTN</name>
<reference evidence="5" key="1">
    <citation type="submission" date="2020-10" db="EMBL/GenBank/DDBJ databases">
        <authorList>
            <person name="Gilroy R."/>
        </authorList>
    </citation>
    <scope>NUCLEOTIDE SEQUENCE</scope>
    <source>
        <strain evidence="5">ChiHjej12B11-29160</strain>
    </source>
</reference>
<dbReference type="Gene3D" id="3.40.190.10">
    <property type="entry name" value="Periplasmic binding protein-like II"/>
    <property type="match status" value="2"/>
</dbReference>
<evidence type="ECO:0000259" key="4">
    <source>
        <dbReference type="SMART" id="SM00062"/>
    </source>
</evidence>
<feature type="compositionally biased region" description="Polar residues" evidence="2">
    <location>
        <begin position="299"/>
        <end position="340"/>
    </location>
</feature>
<feature type="signal peptide" evidence="3">
    <location>
        <begin position="1"/>
        <end position="36"/>
    </location>
</feature>
<dbReference type="AlphaFoldDB" id="A0A9D1L5S0"/>
<dbReference type="SUPFAM" id="SSF53850">
    <property type="entry name" value="Periplasmic binding protein-like II"/>
    <property type="match status" value="1"/>
</dbReference>
<feature type="chain" id="PRO_5038504140" evidence="3">
    <location>
        <begin position="37"/>
        <end position="340"/>
    </location>
</feature>
<dbReference type="PROSITE" id="PS51257">
    <property type="entry name" value="PROKAR_LIPOPROTEIN"/>
    <property type="match status" value="1"/>
</dbReference>
<organism evidence="5 6">
    <name type="scientific">Candidatus Coprovicinus avistercoris</name>
    <dbReference type="NCBI Taxonomy" id="2840754"/>
    <lineage>
        <taxon>Bacteria</taxon>
        <taxon>Bacillati</taxon>
        <taxon>Actinomycetota</taxon>
        <taxon>Coriobacteriia</taxon>
        <taxon>Coriobacteriales</taxon>
        <taxon>Coriobacteriaceae</taxon>
        <taxon>Coriobacteriaceae incertae sedis</taxon>
        <taxon>Candidatus Coprovicinus</taxon>
    </lineage>
</organism>
<reference evidence="5" key="2">
    <citation type="journal article" date="2021" name="PeerJ">
        <title>Extensive microbial diversity within the chicken gut microbiome revealed by metagenomics and culture.</title>
        <authorList>
            <person name="Gilroy R."/>
            <person name="Ravi A."/>
            <person name="Getino M."/>
            <person name="Pursley I."/>
            <person name="Horton D.L."/>
            <person name="Alikhan N.F."/>
            <person name="Baker D."/>
            <person name="Gharbi K."/>
            <person name="Hall N."/>
            <person name="Watson M."/>
            <person name="Adriaenssens E.M."/>
            <person name="Foster-Nyarko E."/>
            <person name="Jarju S."/>
            <person name="Secka A."/>
            <person name="Antonio M."/>
            <person name="Oren A."/>
            <person name="Chaudhuri R.R."/>
            <person name="La Ragione R."/>
            <person name="Hildebrand F."/>
            <person name="Pallen M.J."/>
        </authorList>
    </citation>
    <scope>NUCLEOTIDE SEQUENCE</scope>
    <source>
        <strain evidence="5">ChiHjej12B11-29160</strain>
    </source>
</reference>
<evidence type="ECO:0000256" key="3">
    <source>
        <dbReference type="SAM" id="SignalP"/>
    </source>
</evidence>
<proteinExistence type="predicted"/>
<evidence type="ECO:0000256" key="1">
    <source>
        <dbReference type="ARBA" id="ARBA00022729"/>
    </source>
</evidence>
<accession>A0A9D1L5S0</accession>
<feature type="domain" description="Solute-binding protein family 3/N-terminal" evidence="4">
    <location>
        <begin position="66"/>
        <end position="280"/>
    </location>
</feature>
<keyword evidence="1 3" id="KW-0732">Signal</keyword>
<dbReference type="EMBL" id="DVMQ01000016">
    <property type="protein sequence ID" value="HIU24308.1"/>
    <property type="molecule type" value="Genomic_DNA"/>
</dbReference>
<protein>
    <submittedName>
        <fullName evidence="5">Transporter substrate-binding domain-containing protein</fullName>
    </submittedName>
</protein>
<evidence type="ECO:0000313" key="6">
    <source>
        <dbReference type="Proteomes" id="UP000824078"/>
    </source>
</evidence>
<comment type="caution">
    <text evidence="5">The sequence shown here is derived from an EMBL/GenBank/DDBJ whole genome shotgun (WGS) entry which is preliminary data.</text>
</comment>
<sequence length="340" mass="34948">MGRLFMGCFRRVRQTLVVLATSVACVLALTGCGPFASSPGVEEASREAAESLTPVVSGDALVQEGTLTVGVDTSTVNAPYFILGDDSTLSGMDVDLASALAQQLGLQVRFVSIDDPETALGTTCDVIFEAEDGDIADATVVGSSSQSSVALFHRGEAGSVTLDDVNGKTVGVQEGSVSQGVLENSNLSVTARTYSNLNEAFNALEAGTLDYVLCDAYSGAYLAVSYGDITFAGNLDVPVTRGVAVLQSNTELAQAVSSAMQTISESGITSLARVRWVGTLPDLTSDTVVSGVVIDENNHATTNESTTGEGDMSTDSGETFENDSTPMDGSTAGSNAATLE</sequence>
<feature type="region of interest" description="Disordered" evidence="2">
    <location>
        <begin position="295"/>
        <end position="340"/>
    </location>
</feature>
<dbReference type="PANTHER" id="PTHR35936">
    <property type="entry name" value="MEMBRANE-BOUND LYTIC MUREIN TRANSGLYCOSYLASE F"/>
    <property type="match status" value="1"/>
</dbReference>